<accession>A0A7Z2JDF6</accession>
<reference evidence="2 3" key="1">
    <citation type="submission" date="2019-12" db="EMBL/GenBank/DDBJ databases">
        <title>Paraburkholderia acidiphila 7Q-K02 sp. nov and Paraburkholderia acidisoli DHF22 sp. nov., two strains isolated from forest soil.</title>
        <authorList>
            <person name="Gao Z."/>
            <person name="Qiu L."/>
        </authorList>
    </citation>
    <scope>NUCLEOTIDE SEQUENCE [LARGE SCALE GENOMIC DNA]</scope>
    <source>
        <strain evidence="2 3">7Q-K02</strain>
    </source>
</reference>
<protein>
    <submittedName>
        <fullName evidence="2">AMP-binding protein</fullName>
    </submittedName>
</protein>
<keyword evidence="3" id="KW-1185">Reference proteome</keyword>
<evidence type="ECO:0000313" key="3">
    <source>
        <dbReference type="Proteomes" id="UP000434209"/>
    </source>
</evidence>
<proteinExistence type="predicted"/>
<dbReference type="Pfam" id="PF00501">
    <property type="entry name" value="AMP-binding"/>
    <property type="match status" value="1"/>
</dbReference>
<dbReference type="PANTHER" id="PTHR24096:SF420">
    <property type="entry name" value="LONG-CHAIN-FATTY-ACID--COA LIGASE-RELATED"/>
    <property type="match status" value="1"/>
</dbReference>
<dbReference type="KEGG" id="pacp:FAZ97_33760"/>
<dbReference type="RefSeq" id="WP_158763077.1">
    <property type="nucleotide sequence ID" value="NZ_CP046912.1"/>
</dbReference>
<dbReference type="PROSITE" id="PS00455">
    <property type="entry name" value="AMP_BINDING"/>
    <property type="match status" value="1"/>
</dbReference>
<dbReference type="OrthoDB" id="9766486at2"/>
<dbReference type="InterPro" id="IPR020845">
    <property type="entry name" value="AMP-binding_CS"/>
</dbReference>
<feature type="domain" description="AMP-dependent synthetase/ligase" evidence="1">
    <location>
        <begin position="56"/>
        <end position="439"/>
    </location>
</feature>
<sequence length="625" mass="66863">MAAPAAACSQALPYRSPRIPTWDVQTTYRADGTMILSSADAPAIEQNGFVDFLPYWAQRRGNSPAFSERDAQGGWRSISWSGLWNQVRHVAAGLLNLGLGQGRPLMMLSGNSIEQAILLLAAEYAGVPTVPVSPAYSTISSDFARLKGIAALVQPAAIFVQEREPFERAIAALGLPEVPIIAVCGSTDEAWSFNALASLELTPARIAALASARAAIQPADVLRILFTSGSTGAPKGVVSTYANFKASTRYFAHVHGALSEPQPVFLDWMPWHHTMGGVFAFGRAMVTGASHYIDDGRPVPGHFERTLRNLREVSPTVFSSAPSALTMLANALEDDAQLAQSLFARLVNFGYGGASLPRATWERIQRIAGKTIGERLAFCTSLGATETNATGTYFSVPSDDLGNVGVPGPGVELKLVPLEGGDGRFEIRMRGAAIFGGYLKDPSQSAKAFDEEGYLCLGDAIRLANAENPLEGLRFAGRVAEDFKLTNGTWVRTGSVRLGLLEQCAPLLTDAVICGHDRDYVAALAWPNVAACRRLAPELAALEIEALVAHPVVIAALNERLRMQKASGSSLHVRRLMLMTEPPSIDANETTDKGYVNQAACRARRGNLIDEVYCPTPPAFVATAA</sequence>
<organism evidence="2 3">
    <name type="scientific">Paraburkholderia acidiphila</name>
    <dbReference type="NCBI Taxonomy" id="2571747"/>
    <lineage>
        <taxon>Bacteria</taxon>
        <taxon>Pseudomonadati</taxon>
        <taxon>Pseudomonadota</taxon>
        <taxon>Betaproteobacteria</taxon>
        <taxon>Burkholderiales</taxon>
        <taxon>Burkholderiaceae</taxon>
        <taxon>Paraburkholderia</taxon>
    </lineage>
</organism>
<dbReference type="PANTHER" id="PTHR24096">
    <property type="entry name" value="LONG-CHAIN-FATTY-ACID--COA LIGASE"/>
    <property type="match status" value="1"/>
</dbReference>
<evidence type="ECO:0000259" key="1">
    <source>
        <dbReference type="Pfam" id="PF00501"/>
    </source>
</evidence>
<dbReference type="Proteomes" id="UP000434209">
    <property type="component" value="Chromosome 4"/>
</dbReference>
<dbReference type="AlphaFoldDB" id="A0A7Z2JDF6"/>
<evidence type="ECO:0000313" key="2">
    <source>
        <dbReference type="EMBL" id="QGZ59903.1"/>
    </source>
</evidence>
<dbReference type="SUPFAM" id="SSF56801">
    <property type="entry name" value="Acetyl-CoA synthetase-like"/>
    <property type="match status" value="1"/>
</dbReference>
<dbReference type="GO" id="GO:0016405">
    <property type="term" value="F:CoA-ligase activity"/>
    <property type="evidence" value="ECO:0007669"/>
    <property type="project" value="TreeGrafter"/>
</dbReference>
<dbReference type="EMBL" id="CP046912">
    <property type="protein sequence ID" value="QGZ59903.1"/>
    <property type="molecule type" value="Genomic_DNA"/>
</dbReference>
<dbReference type="InterPro" id="IPR000873">
    <property type="entry name" value="AMP-dep_synth/lig_dom"/>
</dbReference>
<dbReference type="Gene3D" id="3.40.50.12780">
    <property type="entry name" value="N-terminal domain of ligase-like"/>
    <property type="match status" value="1"/>
</dbReference>
<gene>
    <name evidence="2" type="ORF">FAZ97_33760</name>
</gene>
<name>A0A7Z2JDF6_9BURK</name>
<dbReference type="InterPro" id="IPR042099">
    <property type="entry name" value="ANL_N_sf"/>
</dbReference>